<dbReference type="Gene3D" id="3.50.50.100">
    <property type="match status" value="1"/>
</dbReference>
<feature type="domain" description="PurM-like N-terminal" evidence="10">
    <location>
        <begin position="431"/>
        <end position="539"/>
    </location>
</feature>
<dbReference type="InterPro" id="IPR036188">
    <property type="entry name" value="FAD/NAD-bd_sf"/>
</dbReference>
<keyword evidence="8" id="KW-0560">Oxidoreductase</keyword>
<dbReference type="SUPFAM" id="SSF55326">
    <property type="entry name" value="PurM N-terminal domain-like"/>
    <property type="match status" value="1"/>
</dbReference>
<dbReference type="EMBL" id="RCNT01000001">
    <property type="protein sequence ID" value="RMA44132.1"/>
    <property type="molecule type" value="Genomic_DNA"/>
</dbReference>
<evidence type="ECO:0000313" key="14">
    <source>
        <dbReference type="Proteomes" id="UP000281343"/>
    </source>
</evidence>
<dbReference type="GO" id="GO:0019646">
    <property type="term" value="P:aerobic electron transport chain"/>
    <property type="evidence" value="ECO:0007669"/>
    <property type="project" value="TreeGrafter"/>
</dbReference>
<dbReference type="NCBIfam" id="TIGR03169">
    <property type="entry name" value="Nterm_to_SelD"/>
    <property type="match status" value="1"/>
</dbReference>
<dbReference type="InterPro" id="IPR016188">
    <property type="entry name" value="PurM-like_N"/>
</dbReference>
<evidence type="ECO:0000313" key="13">
    <source>
        <dbReference type="EMBL" id="RMA44132.1"/>
    </source>
</evidence>
<dbReference type="SUPFAM" id="SSF56042">
    <property type="entry name" value="PurM C-terminal domain-like"/>
    <property type="match status" value="1"/>
</dbReference>
<keyword evidence="9" id="KW-0711">Selenium</keyword>
<feature type="domain" description="PurM-like C-terminal" evidence="11">
    <location>
        <begin position="551"/>
        <end position="718"/>
    </location>
</feature>
<evidence type="ECO:0000256" key="2">
    <source>
        <dbReference type="ARBA" id="ARBA00022630"/>
    </source>
</evidence>
<comment type="caution">
    <text evidence="13">The sequence shown here is derived from an EMBL/GenBank/DDBJ whole genome shotgun (WGS) entry which is preliminary data.</text>
</comment>
<dbReference type="Pfam" id="PF07992">
    <property type="entry name" value="Pyr_redox_2"/>
    <property type="match status" value="1"/>
</dbReference>
<dbReference type="InterPro" id="IPR023753">
    <property type="entry name" value="FAD/NAD-binding_dom"/>
</dbReference>
<keyword evidence="7" id="KW-0067">ATP-binding</keyword>
<accession>A0A3L9Y6U1</accession>
<evidence type="ECO:0000259" key="12">
    <source>
        <dbReference type="Pfam" id="PF07992"/>
    </source>
</evidence>
<dbReference type="Pfam" id="PF02769">
    <property type="entry name" value="AIRS_C"/>
    <property type="match status" value="1"/>
</dbReference>
<dbReference type="GO" id="GO:0004756">
    <property type="term" value="F:selenide, water dikinase activity"/>
    <property type="evidence" value="ECO:0007669"/>
    <property type="project" value="UniProtKB-EC"/>
</dbReference>
<keyword evidence="6" id="KW-0274">FAD</keyword>
<proteinExistence type="predicted"/>
<dbReference type="InterPro" id="IPR004536">
    <property type="entry name" value="SPS/SelD"/>
</dbReference>
<dbReference type="NCBIfam" id="TIGR00476">
    <property type="entry name" value="selD"/>
    <property type="match status" value="1"/>
</dbReference>
<dbReference type="EC" id="2.7.9.3" evidence="13"/>
<dbReference type="SUPFAM" id="SSF51905">
    <property type="entry name" value="FAD/NAD(P)-binding domain"/>
    <property type="match status" value="2"/>
</dbReference>
<reference evidence="13 14" key="1">
    <citation type="submission" date="2018-10" db="EMBL/GenBank/DDBJ databases">
        <authorList>
            <person name="Jung H.S."/>
            <person name="Jeon C.O."/>
        </authorList>
    </citation>
    <scope>NUCLEOTIDE SEQUENCE [LARGE SCALE GENOMIC DNA]</scope>
    <source>
        <strain evidence="13 14">MA-7-27</strain>
    </source>
</reference>
<dbReference type="Gene3D" id="3.30.1330.10">
    <property type="entry name" value="PurM-like, N-terminal domain"/>
    <property type="match status" value="1"/>
</dbReference>
<feature type="domain" description="FAD/NAD(P)-binding" evidence="12">
    <location>
        <begin position="11"/>
        <end position="295"/>
    </location>
</feature>
<evidence type="ECO:0000256" key="5">
    <source>
        <dbReference type="ARBA" id="ARBA00022777"/>
    </source>
</evidence>
<sequence length="725" mass="74584">MTPAAPFSRELVLIGGGHTHALVLRNWGMDPVPGARLTLINPGPTAPYSGMLPGHVAGHYDRDELQIDLVRLARFAGARLILGTATGLDRDARTVRVEGRIAPISYDILSIDVGVTSAMPGLPGFASFGVPAKPLDLFADAWARFCDDPPARPDIAVIGGGVAGVELAMAAQHRLTGLGCAPTVTIVERAEALAGLPGKSRARLMETLKTAGITLIEGVGVTELGDDTLRLSDSRRLRSDMTIGAAGARPHDWLADLGLETEAGYLAVDATLRSLTDPAIYAVGDCAHLSHAPRPKAGVFAVRAAPVLAHNLRADLTGGSRRAFAPQGDYLKLISLGRKSALAEKRGIMLSGALMWRWKDRIDRAFMARFTNLRPMPSPPVPLGAAEGVAEQMRGPAPCGACGAKLGRTALQTALGALPTGLRDDVLSRPGDDAAVLKVGGRTLVLTTDHLRAFSPDPGLLARVAAVHAMGDVWAMGARPQAALASVTLPMLAPRMQAAWLAEIMAEAGAIFAAEGVEIVGGHSSQGAELSIGFTLTGLPDGPPVTLASAQDGDALVLTRPLGTGVILAAEMAQAAKGADVATAWAQMSRPQGDVAARIGALAHAMTDVTGFGLAGHLIGICDASALGAEIALADLPVLPGARALLDAHQRASLHAENEAALAGRISGGDGAQKALLFDPQTSGGFLAALPQTDAATVVADLRAAGHAAAIIGRFGKGAPRITLI</sequence>
<dbReference type="Pfam" id="PF00586">
    <property type="entry name" value="AIRS"/>
    <property type="match status" value="1"/>
</dbReference>
<evidence type="ECO:0000256" key="4">
    <source>
        <dbReference type="ARBA" id="ARBA00022741"/>
    </source>
</evidence>
<dbReference type="GO" id="GO:0003955">
    <property type="term" value="F:NAD(P)H dehydrogenase (quinone) activity"/>
    <property type="evidence" value="ECO:0007669"/>
    <property type="project" value="TreeGrafter"/>
</dbReference>
<gene>
    <name evidence="13" type="primary">selD</name>
    <name evidence="13" type="ORF">D9R08_04335</name>
</gene>
<evidence type="ECO:0000256" key="6">
    <source>
        <dbReference type="ARBA" id="ARBA00022827"/>
    </source>
</evidence>
<keyword evidence="5 13" id="KW-0418">Kinase</keyword>
<dbReference type="Proteomes" id="UP000281343">
    <property type="component" value="Unassembled WGS sequence"/>
</dbReference>
<evidence type="ECO:0000259" key="10">
    <source>
        <dbReference type="Pfam" id="PF00586"/>
    </source>
</evidence>
<evidence type="ECO:0000256" key="8">
    <source>
        <dbReference type="ARBA" id="ARBA00023002"/>
    </source>
</evidence>
<organism evidence="13 14">
    <name type="scientific">Rhodophyticola porphyridii</name>
    <dbReference type="NCBI Taxonomy" id="1852017"/>
    <lineage>
        <taxon>Bacteria</taxon>
        <taxon>Pseudomonadati</taxon>
        <taxon>Pseudomonadota</taxon>
        <taxon>Alphaproteobacteria</taxon>
        <taxon>Rhodobacterales</taxon>
        <taxon>Roseobacteraceae</taxon>
        <taxon>Rhodophyticola</taxon>
    </lineage>
</organism>
<dbReference type="GO" id="GO:0005524">
    <property type="term" value="F:ATP binding"/>
    <property type="evidence" value="ECO:0007669"/>
    <property type="project" value="UniProtKB-KW"/>
</dbReference>
<keyword evidence="3 13" id="KW-0808">Transferase</keyword>
<dbReference type="PANTHER" id="PTHR42913">
    <property type="entry name" value="APOPTOSIS-INDUCING FACTOR 1"/>
    <property type="match status" value="1"/>
</dbReference>
<evidence type="ECO:0000256" key="1">
    <source>
        <dbReference type="ARBA" id="ARBA00001974"/>
    </source>
</evidence>
<dbReference type="PANTHER" id="PTHR42913:SF9">
    <property type="entry name" value="SLR1591 PROTEIN"/>
    <property type="match status" value="1"/>
</dbReference>
<dbReference type="InterPro" id="IPR010918">
    <property type="entry name" value="PurM-like_C_dom"/>
</dbReference>
<keyword evidence="2" id="KW-0285">Flavoprotein</keyword>
<comment type="cofactor">
    <cofactor evidence="1">
        <name>FAD</name>
        <dbReference type="ChEBI" id="CHEBI:57692"/>
    </cofactor>
</comment>
<keyword evidence="4" id="KW-0547">Nucleotide-binding</keyword>
<dbReference type="InterPro" id="IPR036921">
    <property type="entry name" value="PurM-like_N_sf"/>
</dbReference>
<evidence type="ECO:0000259" key="11">
    <source>
        <dbReference type="Pfam" id="PF02769"/>
    </source>
</evidence>
<dbReference type="AlphaFoldDB" id="A0A3L9Y6U1"/>
<evidence type="ECO:0000256" key="9">
    <source>
        <dbReference type="ARBA" id="ARBA00023266"/>
    </source>
</evidence>
<name>A0A3L9Y6U1_9RHOB</name>
<dbReference type="OrthoDB" id="9767928at2"/>
<dbReference type="Gene3D" id="3.90.650.10">
    <property type="entry name" value="PurM-like C-terminal domain"/>
    <property type="match status" value="1"/>
</dbReference>
<dbReference type="RefSeq" id="WP_121896721.1">
    <property type="nucleotide sequence ID" value="NZ_RCNT01000001.1"/>
</dbReference>
<dbReference type="InterPro" id="IPR017584">
    <property type="entry name" value="Pyridine_nucleo_diS_OxRdtase_N"/>
</dbReference>
<evidence type="ECO:0000256" key="7">
    <source>
        <dbReference type="ARBA" id="ARBA00022840"/>
    </source>
</evidence>
<dbReference type="InterPro" id="IPR036676">
    <property type="entry name" value="PurM-like_C_sf"/>
</dbReference>
<dbReference type="InterPro" id="IPR051169">
    <property type="entry name" value="NADH-Q_oxidoreductase"/>
</dbReference>
<keyword evidence="14" id="KW-1185">Reference proteome</keyword>
<evidence type="ECO:0000256" key="3">
    <source>
        <dbReference type="ARBA" id="ARBA00022679"/>
    </source>
</evidence>
<protein>
    <submittedName>
        <fullName evidence="13">Selenide, water dikinase SelD</fullName>
        <ecNumber evidence="13">2.7.9.3</ecNumber>
    </submittedName>
</protein>
<dbReference type="CDD" id="cd02195">
    <property type="entry name" value="SelD"/>
    <property type="match status" value="1"/>
</dbReference>